<dbReference type="EMBL" id="FUZF01000018">
    <property type="protein sequence ID" value="SKB99024.1"/>
    <property type="molecule type" value="Genomic_DNA"/>
</dbReference>
<evidence type="ECO:0000259" key="6">
    <source>
        <dbReference type="Pfam" id="PF01103"/>
    </source>
</evidence>
<keyword evidence="5" id="KW-0998">Cell outer membrane</keyword>
<dbReference type="PROSITE" id="PS51257">
    <property type="entry name" value="PROKAR_LIPOPROTEIN"/>
    <property type="match status" value="1"/>
</dbReference>
<keyword evidence="3" id="KW-0732">Signal</keyword>
<dbReference type="AlphaFoldDB" id="A0A1T5FSE4"/>
<dbReference type="PANTHER" id="PTHR12815:SF47">
    <property type="entry name" value="TRANSLOCATION AND ASSEMBLY MODULE SUBUNIT TAMA"/>
    <property type="match status" value="1"/>
</dbReference>
<keyword evidence="8" id="KW-1185">Reference proteome</keyword>
<dbReference type="OrthoDB" id="9814535at2"/>
<keyword evidence="4" id="KW-0472">Membrane</keyword>
<sequence length="778" mass="88988">MRKKKGNKMNNRIVPIIALLAFIALVFSCNSTKYIAEGEHLYTGGEVVLKMDSVSSPERKIAFEEHLTSLLMPKPNKKALGVPWKLLFWNMGGGYDTSKNLVRNWLKKQGEAPVLLGTVNREYNENLLRNRMENLGFFNATVSSDTVVKGKYASVLYTGVPRKIYRINSLSYSMDSLSHIGRDIFEVKDRSLLTVGSNYNLDAIISERERIDNELKNKGYYYFNPDNILVEVDSTIGSHKVDMFVTIKPETTAQAKEPQRIGNIYVYPNYTLGSSGYTRRNPRNMELYDNNIYFIDPQNTFRKKVLANHIFFEKGELYNRHDHNQTINHLVNLNTFKFVKNNFENNPDSVNTLDIYYYLTPLPKKSLRFEILGKTATVYNGSEANVTWTLRNAFKGAETVTLNVFGGYETQTGGKVNLNSAYYRYGAEVGITWPRLLSPYKWAPSKRYIPKTYLKLGYEFLNRRTAYVLNSSTLNYGYMWKENDQKQHDLTLAEIIYVQPRNISAEYQAQMDTVPTLKRIVDPQFSFGPNYNYTFTNSMDQNLKHTFYFKGGINLSGNVLGLIQGASYKNDEIRTLFGTVYSQFVRIEGDFRHYMKLGKDAQLASRLMIGTSYSYGNSYALPYLKQYYTGGPNGLRAFRARAVGPGSSAPENIGANNFFADQTGDYKLELNTEYRSKLAGFVHWAAFVDAGNVWLQRADSNKPGGKLSKEFLSELAVGGGAGLRFDFDFLIIRTDFAMPFRVPYLPKGDRWVFKDIDLRSSKWRKDNLIFNLAIGYPF</sequence>
<feature type="domain" description="Bacterial surface antigen (D15)" evidence="6">
    <location>
        <begin position="401"/>
        <end position="743"/>
    </location>
</feature>
<dbReference type="Pfam" id="PF01103">
    <property type="entry name" value="Omp85"/>
    <property type="match status" value="1"/>
</dbReference>
<organism evidence="7 8">
    <name type="scientific">Sphingobacterium nematocida</name>
    <dbReference type="NCBI Taxonomy" id="1513896"/>
    <lineage>
        <taxon>Bacteria</taxon>
        <taxon>Pseudomonadati</taxon>
        <taxon>Bacteroidota</taxon>
        <taxon>Sphingobacteriia</taxon>
        <taxon>Sphingobacteriales</taxon>
        <taxon>Sphingobacteriaceae</taxon>
        <taxon>Sphingobacterium</taxon>
    </lineage>
</organism>
<comment type="subcellular location">
    <subcellularLocation>
        <location evidence="1">Membrane</location>
    </subcellularLocation>
</comment>
<dbReference type="PANTHER" id="PTHR12815">
    <property type="entry name" value="SORTING AND ASSEMBLY MACHINERY SAMM50 PROTEIN FAMILY MEMBER"/>
    <property type="match status" value="1"/>
</dbReference>
<protein>
    <submittedName>
        <fullName evidence="7">Outer membrane protein assembly factor BamA</fullName>
    </submittedName>
</protein>
<evidence type="ECO:0000256" key="4">
    <source>
        <dbReference type="ARBA" id="ARBA00023136"/>
    </source>
</evidence>
<proteinExistence type="predicted"/>
<dbReference type="Gene3D" id="2.40.160.50">
    <property type="entry name" value="membrane protein fhac: a member of the omp85/tpsb transporter family"/>
    <property type="match status" value="1"/>
</dbReference>
<reference evidence="8" key="1">
    <citation type="submission" date="2017-02" db="EMBL/GenBank/DDBJ databases">
        <authorList>
            <person name="Varghese N."/>
            <person name="Submissions S."/>
        </authorList>
    </citation>
    <scope>NUCLEOTIDE SEQUENCE [LARGE SCALE GENOMIC DNA]</scope>
    <source>
        <strain evidence="8">DSM 24091</strain>
    </source>
</reference>
<dbReference type="InterPro" id="IPR000184">
    <property type="entry name" value="Bac_surfAg_D15"/>
</dbReference>
<dbReference type="GO" id="GO:0019867">
    <property type="term" value="C:outer membrane"/>
    <property type="evidence" value="ECO:0007669"/>
    <property type="project" value="InterPro"/>
</dbReference>
<dbReference type="Proteomes" id="UP000190150">
    <property type="component" value="Unassembled WGS sequence"/>
</dbReference>
<keyword evidence="2" id="KW-0812">Transmembrane</keyword>
<gene>
    <name evidence="7" type="ORF">SAMN05660841_03479</name>
</gene>
<evidence type="ECO:0000256" key="2">
    <source>
        <dbReference type="ARBA" id="ARBA00022692"/>
    </source>
</evidence>
<dbReference type="InterPro" id="IPR039910">
    <property type="entry name" value="D15-like"/>
</dbReference>
<evidence type="ECO:0000256" key="1">
    <source>
        <dbReference type="ARBA" id="ARBA00004370"/>
    </source>
</evidence>
<evidence type="ECO:0000313" key="8">
    <source>
        <dbReference type="Proteomes" id="UP000190150"/>
    </source>
</evidence>
<accession>A0A1T5FSE4</accession>
<evidence type="ECO:0000256" key="5">
    <source>
        <dbReference type="ARBA" id="ARBA00023237"/>
    </source>
</evidence>
<evidence type="ECO:0000313" key="7">
    <source>
        <dbReference type="EMBL" id="SKB99024.1"/>
    </source>
</evidence>
<evidence type="ECO:0000256" key="3">
    <source>
        <dbReference type="ARBA" id="ARBA00022729"/>
    </source>
</evidence>
<dbReference type="STRING" id="1513896.SAMN05660841_03479"/>
<name>A0A1T5FSE4_9SPHI</name>